<name>A0A4S8P6T7_9ACTN</name>
<gene>
    <name evidence="1" type="ORF">E9998_19800</name>
</gene>
<dbReference type="AlphaFoldDB" id="A0A4S8P6T7"/>
<reference evidence="1 2" key="1">
    <citation type="journal article" date="2018" name="Int. J. Syst. Evol. Microbiol.">
        <title>Glycomyces paridis sp. nov., isolated from the medicinal plant Paris polyphylla.</title>
        <authorList>
            <person name="Fang X.M."/>
            <person name="Bai J.L."/>
            <person name="Su J."/>
            <person name="Zhao L.L."/>
            <person name="Liu H.Y."/>
            <person name="Ma B.P."/>
            <person name="Zhang Y.Q."/>
            <person name="Yu L.Y."/>
        </authorList>
    </citation>
    <scope>NUCLEOTIDE SEQUENCE [LARGE SCALE GENOMIC DNA]</scope>
    <source>
        <strain evidence="1 2">CPCC 204357</strain>
    </source>
</reference>
<evidence type="ECO:0000313" key="2">
    <source>
        <dbReference type="Proteomes" id="UP000305792"/>
    </source>
</evidence>
<protein>
    <submittedName>
        <fullName evidence="1">Uncharacterized protein</fullName>
    </submittedName>
</protein>
<accession>A0A4S8P6T7</accession>
<keyword evidence="2" id="KW-1185">Reference proteome</keyword>
<sequence>MRDMTPRTMYGSVDLAPLLRTLQGDTGMRVPSWEKPAAIAALTDMGLGVEQIAALVHMSGTDTTEAVRKYKQARHTHQVVERAVIGHAIWIARSQAKLRERTKAANAKARAKRLAERVLVDGHWFHPRAPHGTNTGYNGFGCRCRGPEGCHEAHMQAQRDRRAAS</sequence>
<dbReference type="Proteomes" id="UP000305792">
    <property type="component" value="Unassembled WGS sequence"/>
</dbReference>
<dbReference type="RefSeq" id="WP_136531428.1">
    <property type="nucleotide sequence ID" value="NZ_STGX01000016.1"/>
</dbReference>
<dbReference type="EMBL" id="STGX01000016">
    <property type="protein sequence ID" value="THV25980.1"/>
    <property type="molecule type" value="Genomic_DNA"/>
</dbReference>
<evidence type="ECO:0000313" key="1">
    <source>
        <dbReference type="EMBL" id="THV25980.1"/>
    </source>
</evidence>
<organism evidence="1 2">
    <name type="scientific">Glycomyces paridis</name>
    <dbReference type="NCBI Taxonomy" id="2126555"/>
    <lineage>
        <taxon>Bacteria</taxon>
        <taxon>Bacillati</taxon>
        <taxon>Actinomycetota</taxon>
        <taxon>Actinomycetes</taxon>
        <taxon>Glycomycetales</taxon>
        <taxon>Glycomycetaceae</taxon>
        <taxon>Glycomyces</taxon>
    </lineage>
</organism>
<comment type="caution">
    <text evidence="1">The sequence shown here is derived from an EMBL/GenBank/DDBJ whole genome shotgun (WGS) entry which is preliminary data.</text>
</comment>
<proteinExistence type="predicted"/>